<sequence>MELVDDEYVETMVSLYCRNRSGQTELIQLFTELADMVPVFGHFDCLSTHEVEDYNDSDLGEVLDDIDDKGANDDGNVKASSVGNTSRCIMIHNDLREHMLIINPDATHAFEFSEYPNILHAH</sequence>
<protein>
    <submittedName>
        <fullName evidence="1">Uncharacterized protein</fullName>
    </submittedName>
</protein>
<name>A0A9D3UTB2_9ROSI</name>
<gene>
    <name evidence="1" type="ORF">J1N35_034941</name>
</gene>
<organism evidence="1 2">
    <name type="scientific">Gossypium stocksii</name>
    <dbReference type="NCBI Taxonomy" id="47602"/>
    <lineage>
        <taxon>Eukaryota</taxon>
        <taxon>Viridiplantae</taxon>
        <taxon>Streptophyta</taxon>
        <taxon>Embryophyta</taxon>
        <taxon>Tracheophyta</taxon>
        <taxon>Spermatophyta</taxon>
        <taxon>Magnoliopsida</taxon>
        <taxon>eudicotyledons</taxon>
        <taxon>Gunneridae</taxon>
        <taxon>Pentapetalae</taxon>
        <taxon>rosids</taxon>
        <taxon>malvids</taxon>
        <taxon>Malvales</taxon>
        <taxon>Malvaceae</taxon>
        <taxon>Malvoideae</taxon>
        <taxon>Gossypium</taxon>
    </lineage>
</organism>
<dbReference type="Proteomes" id="UP000828251">
    <property type="component" value="Unassembled WGS sequence"/>
</dbReference>
<dbReference type="EMBL" id="JAIQCV010000010">
    <property type="protein sequence ID" value="KAH1056876.1"/>
    <property type="molecule type" value="Genomic_DNA"/>
</dbReference>
<reference evidence="1 2" key="1">
    <citation type="journal article" date="2021" name="Plant Biotechnol. J.">
        <title>Multi-omics assisted identification of the key and species-specific regulatory components of drought-tolerant mechanisms in Gossypium stocksii.</title>
        <authorList>
            <person name="Yu D."/>
            <person name="Ke L."/>
            <person name="Zhang D."/>
            <person name="Wu Y."/>
            <person name="Sun Y."/>
            <person name="Mei J."/>
            <person name="Sun J."/>
            <person name="Sun Y."/>
        </authorList>
    </citation>
    <scope>NUCLEOTIDE SEQUENCE [LARGE SCALE GENOMIC DNA]</scope>
    <source>
        <strain evidence="2">cv. E1</strain>
        <tissue evidence="1">Leaf</tissue>
    </source>
</reference>
<dbReference type="AlphaFoldDB" id="A0A9D3UTB2"/>
<keyword evidence="2" id="KW-1185">Reference proteome</keyword>
<accession>A0A9D3UTB2</accession>
<comment type="caution">
    <text evidence="1">The sequence shown here is derived from an EMBL/GenBank/DDBJ whole genome shotgun (WGS) entry which is preliminary data.</text>
</comment>
<evidence type="ECO:0000313" key="2">
    <source>
        <dbReference type="Proteomes" id="UP000828251"/>
    </source>
</evidence>
<proteinExistence type="predicted"/>
<evidence type="ECO:0000313" key="1">
    <source>
        <dbReference type="EMBL" id="KAH1056876.1"/>
    </source>
</evidence>